<comment type="catalytic activity">
    <reaction evidence="1">
        <text>GDP-alpha-D-mannose = GDP-4-dehydro-alpha-D-rhamnose + H2O</text>
        <dbReference type="Rhea" id="RHEA:23820"/>
        <dbReference type="ChEBI" id="CHEBI:15377"/>
        <dbReference type="ChEBI" id="CHEBI:57527"/>
        <dbReference type="ChEBI" id="CHEBI:57964"/>
        <dbReference type="EC" id="4.2.1.47"/>
    </reaction>
</comment>
<evidence type="ECO:0000259" key="7">
    <source>
        <dbReference type="Pfam" id="PF16363"/>
    </source>
</evidence>
<comment type="function">
    <text evidence="6">Catalyzes the conversion of GDP-D-mannose to GDP-4-dehydro-6-deoxy-D-mannose.</text>
</comment>
<organism evidence="8 9">
    <name type="scientific">Salinibacterium xinjiangense</name>
    <dbReference type="NCBI Taxonomy" id="386302"/>
    <lineage>
        <taxon>Bacteria</taxon>
        <taxon>Bacillati</taxon>
        <taxon>Actinomycetota</taxon>
        <taxon>Actinomycetes</taxon>
        <taxon>Micrococcales</taxon>
        <taxon>Microbacteriaceae</taxon>
        <taxon>Salinibacterium</taxon>
    </lineage>
</organism>
<proteinExistence type="inferred from homology"/>
<dbReference type="AlphaFoldDB" id="A0A2C8Y6R4"/>
<evidence type="ECO:0000256" key="2">
    <source>
        <dbReference type="ARBA" id="ARBA00001937"/>
    </source>
</evidence>
<dbReference type="PANTHER" id="PTHR43715:SF1">
    <property type="entry name" value="GDP-MANNOSE 4,6 DEHYDRATASE"/>
    <property type="match status" value="1"/>
</dbReference>
<feature type="domain" description="NAD(P)-binding" evidence="7">
    <location>
        <begin position="5"/>
        <end position="309"/>
    </location>
</feature>
<reference evidence="8 9" key="1">
    <citation type="submission" date="2017-09" db="EMBL/GenBank/DDBJ databases">
        <authorList>
            <person name="Ehlers B."/>
            <person name="Leendertz F.H."/>
        </authorList>
    </citation>
    <scope>NUCLEOTIDE SEQUENCE [LARGE SCALE GENOMIC DNA]</scope>
    <source>
        <strain evidence="8 9">CGMCC 1.05381</strain>
    </source>
</reference>
<dbReference type="EC" id="4.2.1.47" evidence="4"/>
<keyword evidence="5" id="KW-0456">Lyase</keyword>
<dbReference type="FunFam" id="3.40.50.720:FF:000924">
    <property type="entry name" value="GDP-mannose 4,6 dehydratase"/>
    <property type="match status" value="1"/>
</dbReference>
<dbReference type="RefSeq" id="WP_097059314.1">
    <property type="nucleotide sequence ID" value="NZ_BMLC01000002.1"/>
</dbReference>
<dbReference type="Proteomes" id="UP000219440">
    <property type="component" value="Unassembled WGS sequence"/>
</dbReference>
<dbReference type="InterPro" id="IPR036291">
    <property type="entry name" value="NAD(P)-bd_dom_sf"/>
</dbReference>
<dbReference type="EMBL" id="OCST01000001">
    <property type="protein sequence ID" value="SOE45853.1"/>
    <property type="molecule type" value="Genomic_DNA"/>
</dbReference>
<dbReference type="SUPFAM" id="SSF51735">
    <property type="entry name" value="NAD(P)-binding Rossmann-fold domains"/>
    <property type="match status" value="1"/>
</dbReference>
<evidence type="ECO:0000256" key="6">
    <source>
        <dbReference type="ARBA" id="ARBA00059383"/>
    </source>
</evidence>
<dbReference type="GO" id="GO:0042351">
    <property type="term" value="P:'de novo' GDP-L-fucose biosynthetic process"/>
    <property type="evidence" value="ECO:0007669"/>
    <property type="project" value="TreeGrafter"/>
</dbReference>
<accession>A0A2C8Y6R4</accession>
<dbReference type="Gene3D" id="3.40.50.720">
    <property type="entry name" value="NAD(P)-binding Rossmann-like Domain"/>
    <property type="match status" value="1"/>
</dbReference>
<dbReference type="PANTHER" id="PTHR43715">
    <property type="entry name" value="GDP-MANNOSE 4,6-DEHYDRATASE"/>
    <property type="match status" value="1"/>
</dbReference>
<dbReference type="Pfam" id="PF16363">
    <property type="entry name" value="GDP_Man_Dehyd"/>
    <property type="match status" value="1"/>
</dbReference>
<evidence type="ECO:0000313" key="9">
    <source>
        <dbReference type="Proteomes" id="UP000219440"/>
    </source>
</evidence>
<sequence>MPVALITGVTGQDGTYLARDLLEQGFEVHGLVKPGDATLGDRSPGVVGHEGDVTDSALLAQLIAKVKPDEVYNLAGQTSVAASWADPVGTAASTGTAVAIMAQGCWELQERTGRPVRFVQASSAEIFGAAAQVPQNESTTISPVSPYGAAKSFGHFIVGAFRSRGLHASSCILYNHESPLRPPTFVTRKITLAAARISLGLQDSLSLGTLDVSRDWGWAPDYVRAMQLAARHSVAGDFVIGSGVEHTVADFVASAFTAAGIDAWQDYVVLDPTFARPADPPRQLADSSRARSVLGWVPQVGFDDLVRRMVMADLGLLGADSTN</sequence>
<keyword evidence="9" id="KW-1185">Reference proteome</keyword>
<evidence type="ECO:0000256" key="3">
    <source>
        <dbReference type="ARBA" id="ARBA00009263"/>
    </source>
</evidence>
<protein>
    <recommendedName>
        <fullName evidence="4">GDP-mannose 4,6-dehydratase</fullName>
        <ecNumber evidence="4">4.2.1.47</ecNumber>
    </recommendedName>
</protein>
<dbReference type="CDD" id="cd05260">
    <property type="entry name" value="GDP_MD_SDR_e"/>
    <property type="match status" value="1"/>
</dbReference>
<name>A0A2C8Y6R4_9MICO</name>
<dbReference type="Gene3D" id="3.90.25.10">
    <property type="entry name" value="UDP-galactose 4-epimerase, domain 1"/>
    <property type="match status" value="1"/>
</dbReference>
<evidence type="ECO:0000313" key="8">
    <source>
        <dbReference type="EMBL" id="SOE45853.1"/>
    </source>
</evidence>
<dbReference type="GO" id="GO:0008446">
    <property type="term" value="F:GDP-mannose 4,6-dehydratase activity"/>
    <property type="evidence" value="ECO:0007669"/>
    <property type="project" value="UniProtKB-EC"/>
</dbReference>
<comment type="similarity">
    <text evidence="3">Belongs to the NAD(P)-dependent epimerase/dehydratase family. GDP-mannose 4,6-dehydratase subfamily.</text>
</comment>
<dbReference type="InterPro" id="IPR006368">
    <property type="entry name" value="GDP_Man_deHydtase"/>
</dbReference>
<gene>
    <name evidence="8" type="ORF">SAMN06296378_0107</name>
</gene>
<comment type="cofactor">
    <cofactor evidence="2">
        <name>NADP(+)</name>
        <dbReference type="ChEBI" id="CHEBI:58349"/>
    </cofactor>
</comment>
<evidence type="ECO:0000256" key="1">
    <source>
        <dbReference type="ARBA" id="ARBA00000188"/>
    </source>
</evidence>
<evidence type="ECO:0000256" key="4">
    <source>
        <dbReference type="ARBA" id="ARBA00011989"/>
    </source>
</evidence>
<dbReference type="InterPro" id="IPR016040">
    <property type="entry name" value="NAD(P)-bd_dom"/>
</dbReference>
<dbReference type="OrthoDB" id="9779041at2"/>
<evidence type="ECO:0000256" key="5">
    <source>
        <dbReference type="ARBA" id="ARBA00023239"/>
    </source>
</evidence>